<protein>
    <submittedName>
        <fullName evidence="2">Uncharacterized protein</fullName>
    </submittedName>
</protein>
<accession>A0A4C1XUI4</accession>
<dbReference type="Proteomes" id="UP000299102">
    <property type="component" value="Unassembled WGS sequence"/>
</dbReference>
<proteinExistence type="predicted"/>
<feature type="region of interest" description="Disordered" evidence="1">
    <location>
        <begin position="31"/>
        <end position="112"/>
    </location>
</feature>
<dbReference type="AlphaFoldDB" id="A0A4C1XUI4"/>
<evidence type="ECO:0000313" key="3">
    <source>
        <dbReference type="Proteomes" id="UP000299102"/>
    </source>
</evidence>
<comment type="caution">
    <text evidence="2">The sequence shown here is derived from an EMBL/GenBank/DDBJ whole genome shotgun (WGS) entry which is preliminary data.</text>
</comment>
<name>A0A4C1XUI4_EUMVA</name>
<dbReference type="EMBL" id="BGZK01000987">
    <property type="protein sequence ID" value="GBP67636.1"/>
    <property type="molecule type" value="Genomic_DNA"/>
</dbReference>
<sequence length="112" mass="12108">MERATIVKGCTTFPSVRPVRRGILLKRGVFPPRCGTLGADPRTQRSPSSKPRGERSSPFGCRLQMMKDPRTRSRGAAPGEHGEWAPSAAPVRPSGAGSSPTGWRRVRGRDGN</sequence>
<gene>
    <name evidence="2" type="ORF">EVAR_98691_1</name>
</gene>
<keyword evidence="3" id="KW-1185">Reference proteome</keyword>
<evidence type="ECO:0000313" key="2">
    <source>
        <dbReference type="EMBL" id="GBP67636.1"/>
    </source>
</evidence>
<organism evidence="2 3">
    <name type="scientific">Eumeta variegata</name>
    <name type="common">Bagworm moth</name>
    <name type="synonym">Eumeta japonica</name>
    <dbReference type="NCBI Taxonomy" id="151549"/>
    <lineage>
        <taxon>Eukaryota</taxon>
        <taxon>Metazoa</taxon>
        <taxon>Ecdysozoa</taxon>
        <taxon>Arthropoda</taxon>
        <taxon>Hexapoda</taxon>
        <taxon>Insecta</taxon>
        <taxon>Pterygota</taxon>
        <taxon>Neoptera</taxon>
        <taxon>Endopterygota</taxon>
        <taxon>Lepidoptera</taxon>
        <taxon>Glossata</taxon>
        <taxon>Ditrysia</taxon>
        <taxon>Tineoidea</taxon>
        <taxon>Psychidae</taxon>
        <taxon>Oiketicinae</taxon>
        <taxon>Eumeta</taxon>
    </lineage>
</organism>
<reference evidence="2 3" key="1">
    <citation type="journal article" date="2019" name="Commun. Biol.">
        <title>The bagworm genome reveals a unique fibroin gene that provides high tensile strength.</title>
        <authorList>
            <person name="Kono N."/>
            <person name="Nakamura H."/>
            <person name="Ohtoshi R."/>
            <person name="Tomita M."/>
            <person name="Numata K."/>
            <person name="Arakawa K."/>
        </authorList>
    </citation>
    <scope>NUCLEOTIDE SEQUENCE [LARGE SCALE GENOMIC DNA]</scope>
</reference>
<evidence type="ECO:0000256" key="1">
    <source>
        <dbReference type="SAM" id="MobiDB-lite"/>
    </source>
</evidence>